<dbReference type="EMBL" id="JALPQF010000026">
    <property type="protein sequence ID" value="MCK8482257.1"/>
    <property type="molecule type" value="Genomic_DNA"/>
</dbReference>
<reference evidence="2" key="1">
    <citation type="submission" date="2022-04" db="EMBL/GenBank/DDBJ databases">
        <authorList>
            <person name="Ren T."/>
        </authorList>
    </citation>
    <scope>NUCLEOTIDE SEQUENCE</scope>
    <source>
        <strain evidence="2">F63249</strain>
    </source>
</reference>
<name>A0ABT0HEJ9_9FLAO</name>
<proteinExistence type="predicted"/>
<protein>
    <recommendedName>
        <fullName evidence="4">RDD domain-containing protein</fullName>
    </recommendedName>
</protein>
<feature type="transmembrane region" description="Helical" evidence="1">
    <location>
        <begin position="126"/>
        <end position="146"/>
    </location>
</feature>
<feature type="transmembrane region" description="Helical" evidence="1">
    <location>
        <begin position="97"/>
        <end position="114"/>
    </location>
</feature>
<evidence type="ECO:0008006" key="4">
    <source>
        <dbReference type="Google" id="ProtNLM"/>
    </source>
</evidence>
<evidence type="ECO:0000313" key="3">
    <source>
        <dbReference type="Proteomes" id="UP001203687"/>
    </source>
</evidence>
<gene>
    <name evidence="2" type="ORF">MUY34_16630</name>
</gene>
<evidence type="ECO:0000313" key="2">
    <source>
        <dbReference type="EMBL" id="MCK8482257.1"/>
    </source>
</evidence>
<keyword evidence="3" id="KW-1185">Reference proteome</keyword>
<dbReference type="Proteomes" id="UP001203687">
    <property type="component" value="Unassembled WGS sequence"/>
</dbReference>
<accession>A0ABT0HEJ9</accession>
<dbReference type="RefSeq" id="WP_248413977.1">
    <property type="nucleotide sequence ID" value="NZ_JALPQF010000026.1"/>
</dbReference>
<organism evidence="2 3">
    <name type="scientific">Psychroserpens algicola</name>
    <dbReference type="NCBI Taxonomy" id="1719034"/>
    <lineage>
        <taxon>Bacteria</taxon>
        <taxon>Pseudomonadati</taxon>
        <taxon>Bacteroidota</taxon>
        <taxon>Flavobacteriia</taxon>
        <taxon>Flavobacteriales</taxon>
        <taxon>Flavobacteriaceae</taxon>
        <taxon>Psychroserpens</taxon>
    </lineage>
</organism>
<keyword evidence="1" id="KW-0812">Transmembrane</keyword>
<comment type="caution">
    <text evidence="2">The sequence shown here is derived from an EMBL/GenBank/DDBJ whole genome shotgun (WGS) entry which is preliminary data.</text>
</comment>
<evidence type="ECO:0000256" key="1">
    <source>
        <dbReference type="SAM" id="Phobius"/>
    </source>
</evidence>
<keyword evidence="1" id="KW-0472">Membrane</keyword>
<sequence length="234" mass="27517">MNDIDLLHNWCFGCDNHTKSLKGPICKITEKKPDFVNTCNLYVGNNEKLKKSQQKLIEINLKDDRYFEKIKPTFLTKELNNLPNELILRNKRFDLKFVYLLLLDFFGAYFFHYFTNDTLNIINLEFLKIFGILTVFSIPIFGFMLAKMADQSEQITLSKTGIRIENKALISWTNCFTYILTKYANTDGEASWMRNEFLVIKKPFEKEIMVSIDSLEKKPTELSNLMENYKKNIP</sequence>
<keyword evidence="1" id="KW-1133">Transmembrane helix</keyword>